<feature type="domain" description="DNA polymerase III delta N-terminal" evidence="9">
    <location>
        <begin position="51"/>
        <end position="148"/>
    </location>
</feature>
<feature type="domain" description="DNA polymerase III delta subunit-like C-terminal" evidence="10">
    <location>
        <begin position="224"/>
        <end position="340"/>
    </location>
</feature>
<dbReference type="Gene3D" id="3.40.50.300">
    <property type="entry name" value="P-loop containing nucleotide triphosphate hydrolases"/>
    <property type="match status" value="1"/>
</dbReference>
<organism evidence="11 12">
    <name type="scientific">Sulfoacidibacillus thermotolerans</name>
    <name type="common">Acidibacillus sulfuroxidans</name>
    <dbReference type="NCBI Taxonomy" id="1765684"/>
    <lineage>
        <taxon>Bacteria</taxon>
        <taxon>Bacillati</taxon>
        <taxon>Bacillota</taxon>
        <taxon>Bacilli</taxon>
        <taxon>Bacillales</taxon>
        <taxon>Alicyclobacillaceae</taxon>
        <taxon>Sulfoacidibacillus</taxon>
    </lineage>
</organism>
<comment type="catalytic activity">
    <reaction evidence="8">
        <text>DNA(n) + a 2'-deoxyribonucleoside 5'-triphosphate = DNA(n+1) + diphosphate</text>
        <dbReference type="Rhea" id="RHEA:22508"/>
        <dbReference type="Rhea" id="RHEA-COMP:17339"/>
        <dbReference type="Rhea" id="RHEA-COMP:17340"/>
        <dbReference type="ChEBI" id="CHEBI:33019"/>
        <dbReference type="ChEBI" id="CHEBI:61560"/>
        <dbReference type="ChEBI" id="CHEBI:173112"/>
        <dbReference type="EC" id="2.7.7.7"/>
    </reaction>
</comment>
<evidence type="ECO:0000256" key="6">
    <source>
        <dbReference type="ARBA" id="ARBA00022932"/>
    </source>
</evidence>
<keyword evidence="5" id="KW-0235">DNA replication</keyword>
<evidence type="ECO:0000256" key="4">
    <source>
        <dbReference type="ARBA" id="ARBA00022695"/>
    </source>
</evidence>
<evidence type="ECO:0000256" key="8">
    <source>
        <dbReference type="ARBA" id="ARBA00049244"/>
    </source>
</evidence>
<dbReference type="InterPro" id="IPR048466">
    <property type="entry name" value="DNA_pol3_delta-like_C"/>
</dbReference>
<dbReference type="Gene3D" id="1.20.272.10">
    <property type="match status" value="1"/>
</dbReference>
<sequence>MQSSFYEAIHSIRKGKYGGVYVLVGVSDGYAGQWLAQELQAVLEKETITSAVEIAKYSLLTESFGQIVSDHVDGGLFGTRSIALCVDFDVLTTTYKGKAKESELLQVFEWLLEHSLETPMVLTTSAEKLDERKKITKKLRDSKNATMIDTAKHTPKEWREIARMMLNHTLILEEEQLDRLLVRTGNSLGLLAQEIEKVKTYAGDRTTVSSDELDELVVDARQVEIFDVVKSFVEQKYSLAAQLYDRVEDRSLFAFLALLARQYRLIARVGEEVKSGVRSKDQELAAMLGVHPYAIKVAREQARRISVENAKREIEAIANLEYAVKSGGLSEKTALDLWFLHHMVHTSA</sequence>
<dbReference type="NCBIfam" id="TIGR01128">
    <property type="entry name" value="holA"/>
    <property type="match status" value="1"/>
</dbReference>
<proteinExistence type="inferred from homology"/>
<evidence type="ECO:0000256" key="3">
    <source>
        <dbReference type="ARBA" id="ARBA00022679"/>
    </source>
</evidence>
<dbReference type="Pfam" id="PF06144">
    <property type="entry name" value="DNA_pol3_delta"/>
    <property type="match status" value="1"/>
</dbReference>
<keyword evidence="6" id="KW-0239">DNA-directed DNA polymerase</keyword>
<dbReference type="RefSeq" id="WP_181363042.1">
    <property type="nucleotide sequence ID" value="NZ_MPDK01000017.1"/>
</dbReference>
<dbReference type="InterPro" id="IPR005790">
    <property type="entry name" value="DNA_polIII_delta"/>
</dbReference>
<dbReference type="GO" id="GO:0003677">
    <property type="term" value="F:DNA binding"/>
    <property type="evidence" value="ECO:0007669"/>
    <property type="project" value="InterPro"/>
</dbReference>
<evidence type="ECO:0000256" key="5">
    <source>
        <dbReference type="ARBA" id="ARBA00022705"/>
    </source>
</evidence>
<accession>A0A2U3D7C4</accession>
<protein>
    <recommendedName>
        <fullName evidence="2">DNA polymerase III subunit delta</fullName>
        <ecNumber evidence="1">2.7.7.7</ecNumber>
    </recommendedName>
</protein>
<dbReference type="PANTHER" id="PTHR34388:SF1">
    <property type="entry name" value="DNA POLYMERASE III SUBUNIT DELTA"/>
    <property type="match status" value="1"/>
</dbReference>
<comment type="similarity">
    <text evidence="7">Belongs to the DNA polymerase HolA subunit family.</text>
</comment>
<dbReference type="GO" id="GO:0006261">
    <property type="term" value="P:DNA-templated DNA replication"/>
    <property type="evidence" value="ECO:0007669"/>
    <property type="project" value="TreeGrafter"/>
</dbReference>
<keyword evidence="4" id="KW-0548">Nucleotidyltransferase</keyword>
<evidence type="ECO:0000313" key="11">
    <source>
        <dbReference type="EMBL" id="PWI57182.1"/>
    </source>
</evidence>
<keyword evidence="12" id="KW-1185">Reference proteome</keyword>
<dbReference type="GO" id="GO:0003887">
    <property type="term" value="F:DNA-directed DNA polymerase activity"/>
    <property type="evidence" value="ECO:0007669"/>
    <property type="project" value="UniProtKB-KW"/>
</dbReference>
<evidence type="ECO:0000256" key="2">
    <source>
        <dbReference type="ARBA" id="ARBA00017703"/>
    </source>
</evidence>
<dbReference type="InterPro" id="IPR008921">
    <property type="entry name" value="DNA_pol3_clamp-load_cplx_C"/>
</dbReference>
<evidence type="ECO:0000259" key="9">
    <source>
        <dbReference type="Pfam" id="PF06144"/>
    </source>
</evidence>
<dbReference type="Pfam" id="PF21694">
    <property type="entry name" value="DNA_pol3_delta_C"/>
    <property type="match status" value="1"/>
</dbReference>
<keyword evidence="3" id="KW-0808">Transferase</keyword>
<dbReference type="GO" id="GO:0009360">
    <property type="term" value="C:DNA polymerase III complex"/>
    <property type="evidence" value="ECO:0007669"/>
    <property type="project" value="InterPro"/>
</dbReference>
<dbReference type="InterPro" id="IPR027417">
    <property type="entry name" value="P-loop_NTPase"/>
</dbReference>
<evidence type="ECO:0000256" key="7">
    <source>
        <dbReference type="ARBA" id="ARBA00034754"/>
    </source>
</evidence>
<name>A0A2U3D7C4_SULT2</name>
<comment type="caution">
    <text evidence="11">The sequence shown here is derived from an EMBL/GenBank/DDBJ whole genome shotgun (WGS) entry which is preliminary data.</text>
</comment>
<gene>
    <name evidence="11" type="ORF">BM613_09955</name>
</gene>
<dbReference type="Gene3D" id="1.10.8.60">
    <property type="match status" value="1"/>
</dbReference>
<reference evidence="11 12" key="1">
    <citation type="submission" date="2016-11" db="EMBL/GenBank/DDBJ databases">
        <title>Comparative genomics of Acidibacillus ferroxidans species.</title>
        <authorList>
            <person name="Oliveira G."/>
            <person name="Nunes G."/>
            <person name="Oliveira R."/>
            <person name="Araujo F."/>
            <person name="Salim A."/>
            <person name="Scholte L."/>
            <person name="Morais D."/>
            <person name="Nancucheo I."/>
            <person name="Johnson D.B."/>
            <person name="Grail B."/>
            <person name="Bittencourt J."/>
            <person name="Valadares R."/>
        </authorList>
    </citation>
    <scope>NUCLEOTIDE SEQUENCE [LARGE SCALE GENOMIC DNA]</scope>
    <source>
        <strain evidence="11 12">Y002</strain>
    </source>
</reference>
<dbReference type="AlphaFoldDB" id="A0A2U3D7C4"/>
<evidence type="ECO:0000256" key="1">
    <source>
        <dbReference type="ARBA" id="ARBA00012417"/>
    </source>
</evidence>
<evidence type="ECO:0000313" key="12">
    <source>
        <dbReference type="Proteomes" id="UP000245380"/>
    </source>
</evidence>
<dbReference type="EMBL" id="MPDK01000017">
    <property type="protein sequence ID" value="PWI57182.1"/>
    <property type="molecule type" value="Genomic_DNA"/>
</dbReference>
<dbReference type="SUPFAM" id="SSF48019">
    <property type="entry name" value="post-AAA+ oligomerization domain-like"/>
    <property type="match status" value="1"/>
</dbReference>
<dbReference type="PANTHER" id="PTHR34388">
    <property type="entry name" value="DNA POLYMERASE III SUBUNIT DELTA"/>
    <property type="match status" value="1"/>
</dbReference>
<dbReference type="EC" id="2.7.7.7" evidence="1"/>
<dbReference type="Proteomes" id="UP000245380">
    <property type="component" value="Unassembled WGS sequence"/>
</dbReference>
<evidence type="ECO:0000259" key="10">
    <source>
        <dbReference type="Pfam" id="PF21694"/>
    </source>
</evidence>
<dbReference type="InterPro" id="IPR010372">
    <property type="entry name" value="DNA_pol3_delta_N"/>
</dbReference>